<reference evidence="7 8" key="1">
    <citation type="journal article" date="2014" name="PLoS Genet.">
        <title>Phylogenetically driven sequencing of extremely halophilic archaea reveals strategies for static and dynamic osmo-response.</title>
        <authorList>
            <person name="Becker E.A."/>
            <person name="Seitzer P.M."/>
            <person name="Tritt A."/>
            <person name="Larsen D."/>
            <person name="Krusor M."/>
            <person name="Yao A.I."/>
            <person name="Wu D."/>
            <person name="Madern D."/>
            <person name="Eisen J.A."/>
            <person name="Darling A.E."/>
            <person name="Facciotti M.T."/>
        </authorList>
    </citation>
    <scope>NUCLEOTIDE SEQUENCE [LARGE SCALE GENOMIC DNA]</scope>
    <source>
        <strain evidence="7 8">DSM 18795</strain>
    </source>
</reference>
<dbReference type="PANTHER" id="PTHR43578:SF3">
    <property type="entry name" value="NADH-QUINONE OXIDOREDUCTASE SUBUNIT F"/>
    <property type="match status" value="1"/>
</dbReference>
<keyword evidence="3" id="KW-0479">Metal-binding</keyword>
<sequence length="517" mass="53319">MQSMDRKSSFDAQAVLRVPIGARSIETDALRANASESGTESPSIVEVGPTGVAALDPCVAATIGGRTAFFADPDRARVEALAESLARDELLTDGATAVVEHDSGTTTLPGDEDAPFAIGRGRVVGACGWTRPTSVADYTARGPVLADESGERVERAADAGLRGRGRGDIATDEPVGEYWETAASTDGEAVVVVNANEADPRVTVDSLLLAADPLAVLDPAVAVADRVGAADVVVYCNEDDECVHRTAAEAAARLEGAGDGDVSIDVVAGPDEYAAGEPTMALEALEGADRIEARRTPPGPSEYGLYGRPTVIHTPRTLAQLRALALEDGRVGDDADPGTRLFEVGGDLGPSTVVEVPTDETLATAIKPLGVDEAALACVGGVFGGLTETLDVSANATALAAAGLGTNGAIELFGKDRCPVALAGRRAAFARETNCGRCVPCREGATQLADLLRSTYEREEAIDEARELARVMERSSLCGFGRDAARPTTTALEAFETEFVAHANGRCPAGECDGGNA</sequence>
<dbReference type="AlphaFoldDB" id="L9WT72"/>
<dbReference type="SMART" id="SM00928">
    <property type="entry name" value="NADH_4Fe-4S"/>
    <property type="match status" value="1"/>
</dbReference>
<dbReference type="Pfam" id="PF01512">
    <property type="entry name" value="Complex1_51K"/>
    <property type="match status" value="1"/>
</dbReference>
<feature type="domain" description="NADH-ubiquinone oxidoreductase 51kDa subunit iron-sulphur binding" evidence="6">
    <location>
        <begin position="420"/>
        <end position="465"/>
    </location>
</feature>
<dbReference type="GO" id="GO:0046872">
    <property type="term" value="F:metal ion binding"/>
    <property type="evidence" value="ECO:0007669"/>
    <property type="project" value="UniProtKB-KW"/>
</dbReference>
<dbReference type="InterPro" id="IPR037225">
    <property type="entry name" value="Nuo51_FMN-bd_sf"/>
</dbReference>
<dbReference type="PANTHER" id="PTHR43578">
    <property type="entry name" value="NADH-QUINONE OXIDOREDUCTASE SUBUNIT F"/>
    <property type="match status" value="1"/>
</dbReference>
<keyword evidence="4" id="KW-0408">Iron</keyword>
<dbReference type="Gene3D" id="3.40.50.11540">
    <property type="entry name" value="NADH-ubiquinone oxidoreductase 51kDa subunit"/>
    <property type="match status" value="1"/>
</dbReference>
<dbReference type="Pfam" id="PF10589">
    <property type="entry name" value="NADH_4Fe-4S"/>
    <property type="match status" value="1"/>
</dbReference>
<dbReference type="Proteomes" id="UP000011531">
    <property type="component" value="Unassembled WGS sequence"/>
</dbReference>
<comment type="caution">
    <text evidence="7">The sequence shown here is derived from an EMBL/GenBank/DDBJ whole genome shotgun (WGS) entry which is preliminary data.</text>
</comment>
<dbReference type="STRING" id="1227498.C492_20520"/>
<evidence type="ECO:0000259" key="6">
    <source>
        <dbReference type="SMART" id="SM00928"/>
    </source>
</evidence>
<name>L9WT72_9EURY</name>
<evidence type="ECO:0000313" key="8">
    <source>
        <dbReference type="Proteomes" id="UP000011531"/>
    </source>
</evidence>
<organism evidence="7 8">
    <name type="scientific">Natronococcus jeotgali DSM 18795</name>
    <dbReference type="NCBI Taxonomy" id="1227498"/>
    <lineage>
        <taxon>Archaea</taxon>
        <taxon>Methanobacteriati</taxon>
        <taxon>Methanobacteriota</taxon>
        <taxon>Stenosarchaea group</taxon>
        <taxon>Halobacteria</taxon>
        <taxon>Halobacteriales</taxon>
        <taxon>Natrialbaceae</taxon>
        <taxon>Natronococcus</taxon>
    </lineage>
</organism>
<dbReference type="GO" id="GO:0051539">
    <property type="term" value="F:4 iron, 4 sulfur cluster binding"/>
    <property type="evidence" value="ECO:0007669"/>
    <property type="project" value="UniProtKB-KW"/>
</dbReference>
<dbReference type="SUPFAM" id="SSF142019">
    <property type="entry name" value="Nqo1 FMN-binding domain-like"/>
    <property type="match status" value="1"/>
</dbReference>
<dbReference type="InterPro" id="IPR019575">
    <property type="entry name" value="Nuop51_4Fe4S-bd"/>
</dbReference>
<evidence type="ECO:0000256" key="1">
    <source>
        <dbReference type="ARBA" id="ARBA00007523"/>
    </source>
</evidence>
<evidence type="ECO:0000256" key="4">
    <source>
        <dbReference type="ARBA" id="ARBA00023004"/>
    </source>
</evidence>
<keyword evidence="5" id="KW-0411">Iron-sulfur</keyword>
<comment type="similarity">
    <text evidence="1">Belongs to the complex I 51 kDa subunit family.</text>
</comment>
<evidence type="ECO:0000256" key="3">
    <source>
        <dbReference type="ARBA" id="ARBA00022723"/>
    </source>
</evidence>
<gene>
    <name evidence="7" type="ORF">C492_20520</name>
</gene>
<protein>
    <submittedName>
        <fullName evidence="7">Respiratory-chain NADH dehydrogenase domain 51 kDa subunit</fullName>
    </submittedName>
</protein>
<accession>L9WT72</accession>
<evidence type="ECO:0000256" key="2">
    <source>
        <dbReference type="ARBA" id="ARBA00022485"/>
    </source>
</evidence>
<dbReference type="InterPro" id="IPR011538">
    <property type="entry name" value="Nuo51_FMN-bd"/>
</dbReference>
<keyword evidence="8" id="KW-1185">Reference proteome</keyword>
<dbReference type="InterPro" id="IPR037207">
    <property type="entry name" value="Nuop51_4Fe4S-bd_sf"/>
</dbReference>
<keyword evidence="2" id="KW-0004">4Fe-4S</keyword>
<evidence type="ECO:0000256" key="5">
    <source>
        <dbReference type="ARBA" id="ARBA00023014"/>
    </source>
</evidence>
<dbReference type="Gene3D" id="1.20.1440.230">
    <property type="entry name" value="NADH-ubiquinone oxidoreductase 51kDa subunit, iron-sulphur binding domain"/>
    <property type="match status" value="1"/>
</dbReference>
<dbReference type="SUPFAM" id="SSF140490">
    <property type="entry name" value="Nqo1C-terminal domain-like"/>
    <property type="match status" value="1"/>
</dbReference>
<dbReference type="EMBL" id="AOIA01000162">
    <property type="protein sequence ID" value="ELY51503.1"/>
    <property type="molecule type" value="Genomic_DNA"/>
</dbReference>
<evidence type="ECO:0000313" key="7">
    <source>
        <dbReference type="EMBL" id="ELY51503.1"/>
    </source>
</evidence>
<proteinExistence type="inferred from homology"/>